<dbReference type="SUPFAM" id="SSF53300">
    <property type="entry name" value="vWA-like"/>
    <property type="match status" value="1"/>
</dbReference>
<dbReference type="InterPro" id="IPR052969">
    <property type="entry name" value="Thr-specific_kinase-like"/>
</dbReference>
<evidence type="ECO:0000313" key="1">
    <source>
        <dbReference type="EMBL" id="KAK8887700.1"/>
    </source>
</evidence>
<protein>
    <recommendedName>
        <fullName evidence="3">VWFA domain-containing protein</fullName>
    </recommendedName>
</protein>
<gene>
    <name evidence="1" type="ORF">M9Y10_038754</name>
</gene>
<accession>A0ABR2K9A3</accession>
<organism evidence="1 2">
    <name type="scientific">Tritrichomonas musculus</name>
    <dbReference type="NCBI Taxonomy" id="1915356"/>
    <lineage>
        <taxon>Eukaryota</taxon>
        <taxon>Metamonada</taxon>
        <taxon>Parabasalia</taxon>
        <taxon>Tritrichomonadida</taxon>
        <taxon>Tritrichomonadidae</taxon>
        <taxon>Tritrichomonas</taxon>
    </lineage>
</organism>
<name>A0ABR2K9A3_9EUKA</name>
<proteinExistence type="predicted"/>
<comment type="caution">
    <text evidence="1">The sequence shown here is derived from an EMBL/GenBank/DDBJ whole genome shotgun (WGS) entry which is preliminary data.</text>
</comment>
<dbReference type="PANTHER" id="PTHR47763">
    <property type="entry name" value="ALPHA-PROTEIN KINASE VWKA"/>
    <property type="match status" value="1"/>
</dbReference>
<dbReference type="PANTHER" id="PTHR47763:SF1">
    <property type="entry name" value="DUF659 DOMAIN-CONTAINING PROTEIN"/>
    <property type="match status" value="1"/>
</dbReference>
<dbReference type="Gene3D" id="3.40.50.410">
    <property type="entry name" value="von Willebrand factor, type A domain"/>
    <property type="match status" value="1"/>
</dbReference>
<dbReference type="EMBL" id="JAPFFF010000006">
    <property type="protein sequence ID" value="KAK8887700.1"/>
    <property type="molecule type" value="Genomic_DNA"/>
</dbReference>
<reference evidence="1 2" key="1">
    <citation type="submission" date="2024-04" db="EMBL/GenBank/DDBJ databases">
        <title>Tritrichomonas musculus Genome.</title>
        <authorList>
            <person name="Alves-Ferreira E."/>
            <person name="Grigg M."/>
            <person name="Lorenzi H."/>
            <person name="Galac M."/>
        </authorList>
    </citation>
    <scope>NUCLEOTIDE SEQUENCE [LARGE SCALE GENOMIC DNA]</scope>
    <source>
        <strain evidence="1 2">EAF2021</strain>
    </source>
</reference>
<dbReference type="InterPro" id="IPR036465">
    <property type="entry name" value="vWFA_dom_sf"/>
</dbReference>
<evidence type="ECO:0000313" key="2">
    <source>
        <dbReference type="Proteomes" id="UP001470230"/>
    </source>
</evidence>
<sequence>MQKRTIRDKPVDICFVLDATESTQSVFTGMIDQVYNLAFDLRTKNRKANFYYGAVIYRDPVDWRPPPPSSEMDADMKREFMEYEANEKAKRIQRLKDKGLYDEELEAEKEENAKHYDREKYPFNQNVPIPFVDDIEELVNELSKVECGGGNDDPEDWVGALQTAFTLNWRDGSKKCLVWISDANAHGEKFCGYDDHHNDQVAEMEPLIRRLVEERFYFVGINVIKKDQGCEITLREIKTMYENFCAEIYTDPAVHPPKFTVEKFEPVYDEDIFGEDGWPADVLEKFMKTIYDTLAKMGEVFDD</sequence>
<dbReference type="Proteomes" id="UP001470230">
    <property type="component" value="Unassembled WGS sequence"/>
</dbReference>
<evidence type="ECO:0008006" key="3">
    <source>
        <dbReference type="Google" id="ProtNLM"/>
    </source>
</evidence>
<keyword evidence="2" id="KW-1185">Reference proteome</keyword>